<protein>
    <submittedName>
        <fullName evidence="1">Uncharacterized protein</fullName>
    </submittedName>
</protein>
<dbReference type="SUPFAM" id="SSF53335">
    <property type="entry name" value="S-adenosyl-L-methionine-dependent methyltransferases"/>
    <property type="match status" value="1"/>
</dbReference>
<dbReference type="AlphaFoldDB" id="X1JK77"/>
<gene>
    <name evidence="1" type="ORF">S03H2_61229</name>
</gene>
<dbReference type="Gene3D" id="3.40.50.150">
    <property type="entry name" value="Vaccinia Virus protein VP39"/>
    <property type="match status" value="1"/>
</dbReference>
<comment type="caution">
    <text evidence="1">The sequence shown here is derived from an EMBL/GenBank/DDBJ whole genome shotgun (WGS) entry which is preliminary data.</text>
</comment>
<accession>X1JK77</accession>
<name>X1JK77_9ZZZZ</name>
<proteinExistence type="predicted"/>
<dbReference type="EMBL" id="BARU01039509">
    <property type="protein sequence ID" value="GAH81890.1"/>
    <property type="molecule type" value="Genomic_DNA"/>
</dbReference>
<dbReference type="InterPro" id="IPR029063">
    <property type="entry name" value="SAM-dependent_MTases_sf"/>
</dbReference>
<reference evidence="1" key="1">
    <citation type="journal article" date="2014" name="Front. Microbiol.">
        <title>High frequency of phylogenetically diverse reductive dehalogenase-homologous genes in deep subseafloor sedimentary metagenomes.</title>
        <authorList>
            <person name="Kawai M."/>
            <person name="Futagami T."/>
            <person name="Toyoda A."/>
            <person name="Takaki Y."/>
            <person name="Nishi S."/>
            <person name="Hori S."/>
            <person name="Arai W."/>
            <person name="Tsubouchi T."/>
            <person name="Morono Y."/>
            <person name="Uchiyama I."/>
            <person name="Ito T."/>
            <person name="Fujiyama A."/>
            <person name="Inagaki F."/>
            <person name="Takami H."/>
        </authorList>
    </citation>
    <scope>NUCLEOTIDE SEQUENCE</scope>
    <source>
        <strain evidence="1">Expedition CK06-06</strain>
    </source>
</reference>
<evidence type="ECO:0000313" key="1">
    <source>
        <dbReference type="EMBL" id="GAH81890.1"/>
    </source>
</evidence>
<sequence length="188" mass="22614">MKSIYKIEEEIIRNKKRRRFGAHLTSIDIFKEFILPEIKEHIWEYSWIDLFAGEGNLVLPLLECVELEKRIKFFKEHIFLFDIQEQMVKKAISNAEKYGVPYNIAKKNIQKRDTLKDYPEFIKTLKYPPFHITNPPYLYLGYIQKKAISNAEKYGVPYNIAKKNIQKRDTLKDYPEFIKTLKYPRLFL</sequence>
<organism evidence="1">
    <name type="scientific">marine sediment metagenome</name>
    <dbReference type="NCBI Taxonomy" id="412755"/>
    <lineage>
        <taxon>unclassified sequences</taxon>
        <taxon>metagenomes</taxon>
        <taxon>ecological metagenomes</taxon>
    </lineage>
</organism>